<evidence type="ECO:0008006" key="4">
    <source>
        <dbReference type="Google" id="ProtNLM"/>
    </source>
</evidence>
<accession>A0A3P7L3X8</accession>
<reference evidence="2 3" key="1">
    <citation type="submission" date="2018-11" db="EMBL/GenBank/DDBJ databases">
        <authorList>
            <consortium name="Pathogen Informatics"/>
        </authorList>
    </citation>
    <scope>NUCLEOTIDE SEQUENCE [LARGE SCALE GENOMIC DNA]</scope>
</reference>
<feature type="chain" id="PRO_5018168196" description="Immunoglobulin subtype domain-containing protein" evidence="1">
    <location>
        <begin position="23"/>
        <end position="169"/>
    </location>
</feature>
<dbReference type="Proteomes" id="UP000281553">
    <property type="component" value="Unassembled WGS sequence"/>
</dbReference>
<keyword evidence="1" id="KW-0732">Signal</keyword>
<evidence type="ECO:0000313" key="3">
    <source>
        <dbReference type="Proteomes" id="UP000281553"/>
    </source>
</evidence>
<feature type="signal peptide" evidence="1">
    <location>
        <begin position="1"/>
        <end position="22"/>
    </location>
</feature>
<keyword evidence="3" id="KW-1185">Reference proteome</keyword>
<evidence type="ECO:0000256" key="1">
    <source>
        <dbReference type="SAM" id="SignalP"/>
    </source>
</evidence>
<sequence length="169" mass="19046">MFADMLSLLLLLLVGHPLLTGGSSIDPNWTPFDHRMVTFINSRGFYPGDRVFVRCAFNLKSPVGMTGEISFVHKSYIPAHLRTRSQQGFSFELPSELLLALKEHGEMLNVTHVNTSFPSSGFRVTAHFRMGLEREGFYLCKLTPHTVLWSLYAMRATAYLTLIPLPLGE</sequence>
<evidence type="ECO:0000313" key="2">
    <source>
        <dbReference type="EMBL" id="VDN12115.1"/>
    </source>
</evidence>
<dbReference type="EMBL" id="UYRU01053061">
    <property type="protein sequence ID" value="VDN12115.1"/>
    <property type="molecule type" value="Genomic_DNA"/>
</dbReference>
<protein>
    <recommendedName>
        <fullName evidence="4">Immunoglobulin subtype domain-containing protein</fullName>
    </recommendedName>
</protein>
<dbReference type="AlphaFoldDB" id="A0A3P7L3X8"/>
<proteinExistence type="predicted"/>
<gene>
    <name evidence="2" type="ORF">DILT_LOCUS7946</name>
</gene>
<organism evidence="2 3">
    <name type="scientific">Dibothriocephalus latus</name>
    <name type="common">Fish tapeworm</name>
    <name type="synonym">Diphyllobothrium latum</name>
    <dbReference type="NCBI Taxonomy" id="60516"/>
    <lineage>
        <taxon>Eukaryota</taxon>
        <taxon>Metazoa</taxon>
        <taxon>Spiralia</taxon>
        <taxon>Lophotrochozoa</taxon>
        <taxon>Platyhelminthes</taxon>
        <taxon>Cestoda</taxon>
        <taxon>Eucestoda</taxon>
        <taxon>Diphyllobothriidea</taxon>
        <taxon>Diphyllobothriidae</taxon>
        <taxon>Dibothriocephalus</taxon>
    </lineage>
</organism>
<name>A0A3P7L3X8_DIBLA</name>